<feature type="transmembrane region" description="Helical" evidence="2">
    <location>
        <begin position="362"/>
        <end position="382"/>
    </location>
</feature>
<feature type="transmembrane region" description="Helical" evidence="2">
    <location>
        <begin position="394"/>
        <end position="415"/>
    </location>
</feature>
<keyword evidence="3" id="KW-0732">Signal</keyword>
<evidence type="ECO:0000256" key="2">
    <source>
        <dbReference type="SAM" id="Phobius"/>
    </source>
</evidence>
<feature type="region of interest" description="Disordered" evidence="1">
    <location>
        <begin position="319"/>
        <end position="338"/>
    </location>
</feature>
<accession>A0ABN9U4E1</accession>
<feature type="transmembrane region" description="Helical" evidence="2">
    <location>
        <begin position="95"/>
        <end position="118"/>
    </location>
</feature>
<evidence type="ECO:0000256" key="3">
    <source>
        <dbReference type="SAM" id="SignalP"/>
    </source>
</evidence>
<dbReference type="EMBL" id="CAUYUJ010015422">
    <property type="protein sequence ID" value="CAK0853743.1"/>
    <property type="molecule type" value="Genomic_DNA"/>
</dbReference>
<feature type="compositionally biased region" description="Basic and acidic residues" evidence="1">
    <location>
        <begin position="319"/>
        <end position="329"/>
    </location>
</feature>
<reference evidence="4" key="1">
    <citation type="submission" date="2023-10" db="EMBL/GenBank/DDBJ databases">
        <authorList>
            <person name="Chen Y."/>
            <person name="Shah S."/>
            <person name="Dougan E. K."/>
            <person name="Thang M."/>
            <person name="Chan C."/>
        </authorList>
    </citation>
    <scope>NUCLEOTIDE SEQUENCE [LARGE SCALE GENOMIC DNA]</scope>
</reference>
<feature type="transmembrane region" description="Helical" evidence="2">
    <location>
        <begin position="489"/>
        <end position="510"/>
    </location>
</feature>
<proteinExistence type="predicted"/>
<name>A0ABN9U4E1_9DINO</name>
<evidence type="ECO:0000256" key="1">
    <source>
        <dbReference type="SAM" id="MobiDB-lite"/>
    </source>
</evidence>
<keyword evidence="2" id="KW-1133">Transmembrane helix</keyword>
<sequence length="814" mass="88747">MVFGWLAALALDSASHIAGESTIKHGEKEFDRFIMSYEFAMEGQKLKREDVRDLLELVLGRMEMYHLVGALLLQFCVAFYGEFKLLEEEYASEPSFILEIFLLSNITAIGYLLFAVWLSLHASVAAHAIGIEFLLNASRLTVPSPENLRYMRQATSVFRHVHDLFEEAERRQGMPPGLQPGRPLGSPRSRGRAIVPRKFVTESDFDDPLPLAESDGRGIKGQGDELAPGAGKLPLSLARDADTMEHRHRFAGSHKGWLGFDAYSRVCMALGINQMLQALSYFIVGPVQQKRPSSALISLFSVQAVALLLLKLDLRNTDGEDREKEKETDPQDSDCSDASSASRASFLAVGSRDVSVASWRDLVLVLSTYSLAPLWATLALWAHRFSQHRTSLSFSVTPCFFLHGVWLMLVLRIISPSEGEMLPQRLRSVGYLDIFTKDIQPEETTRRGSKESFSSAMGPKGVRTLKQGVGGGAPVTFHESAPWLVVRRFTLTIILMWMIAGCVHVGHILYPSFEEFKAGQDQNIEETGEARRLRAVWPEPASFFEVTALHCNSSHVTFSGPDALFSTRRMDDAAALGPLAESGGPHAHSVMCRDEGCEALVPRGGTPGSGGTAWRLEPTGSAYFSGAPGQAVPLPQEWRLVTGAWLPRQGDAEVALLAGWDGTTITVAEMRRESIRAPWSLRRRFVVRPSSGRRASCGAAPTDSAGAGSECAPDAAEPRREYAGVRAIQLSANGACETLSVLLPNGTLDGWDISGGTKIGSWRVSSAQHTAMCHHGRDLLLTHPGGRGGPVLEVVPLPQALATCPAARRAGPTE</sequence>
<dbReference type="Proteomes" id="UP001189429">
    <property type="component" value="Unassembled WGS sequence"/>
</dbReference>
<keyword evidence="5" id="KW-1185">Reference proteome</keyword>
<comment type="caution">
    <text evidence="4">The sequence shown here is derived from an EMBL/GenBank/DDBJ whole genome shotgun (WGS) entry which is preliminary data.</text>
</comment>
<gene>
    <name evidence="4" type="ORF">PCOR1329_LOCUS45112</name>
</gene>
<organism evidence="4 5">
    <name type="scientific">Prorocentrum cordatum</name>
    <dbReference type="NCBI Taxonomy" id="2364126"/>
    <lineage>
        <taxon>Eukaryota</taxon>
        <taxon>Sar</taxon>
        <taxon>Alveolata</taxon>
        <taxon>Dinophyceae</taxon>
        <taxon>Prorocentrales</taxon>
        <taxon>Prorocentraceae</taxon>
        <taxon>Prorocentrum</taxon>
    </lineage>
</organism>
<keyword evidence="2" id="KW-0472">Membrane</keyword>
<feature type="signal peptide" evidence="3">
    <location>
        <begin position="1"/>
        <end position="19"/>
    </location>
</feature>
<feature type="region of interest" description="Disordered" evidence="1">
    <location>
        <begin position="692"/>
        <end position="713"/>
    </location>
</feature>
<protein>
    <submittedName>
        <fullName evidence="4">Uncharacterized protein</fullName>
    </submittedName>
</protein>
<evidence type="ECO:0000313" key="5">
    <source>
        <dbReference type="Proteomes" id="UP001189429"/>
    </source>
</evidence>
<feature type="chain" id="PRO_5045665909" evidence="3">
    <location>
        <begin position="20"/>
        <end position="814"/>
    </location>
</feature>
<feature type="transmembrane region" description="Helical" evidence="2">
    <location>
        <begin position="64"/>
        <end position="83"/>
    </location>
</feature>
<keyword evidence="2" id="KW-0812">Transmembrane</keyword>
<feature type="region of interest" description="Disordered" evidence="1">
    <location>
        <begin position="170"/>
        <end position="190"/>
    </location>
</feature>
<evidence type="ECO:0000313" key="4">
    <source>
        <dbReference type="EMBL" id="CAK0853743.1"/>
    </source>
</evidence>